<dbReference type="PIRSF" id="PIRSF013684">
    <property type="entry name" value="BBS2"/>
    <property type="match status" value="1"/>
</dbReference>
<feature type="domain" description="BBS2 GAE" evidence="9">
    <location>
        <begin position="389"/>
        <end position="472"/>
    </location>
</feature>
<reference evidence="14" key="3">
    <citation type="submission" date="2015-06" db="UniProtKB">
        <authorList>
            <consortium name="EnsemblProtists"/>
        </authorList>
    </citation>
    <scope>IDENTIFICATION</scope>
</reference>
<dbReference type="InterPro" id="IPR016616">
    <property type="entry name" value="Bardet-Biedl_syndrome_2_prot"/>
</dbReference>
<proteinExistence type="predicted"/>
<keyword evidence="4" id="KW-0969">Cilium</keyword>
<dbReference type="EMBL" id="JH993016">
    <property type="protein sequence ID" value="EKX42476.1"/>
    <property type="molecule type" value="Genomic_DNA"/>
</dbReference>
<evidence type="ECO:0000259" key="9">
    <source>
        <dbReference type="Pfam" id="PF14782"/>
    </source>
</evidence>
<dbReference type="GO" id="GO:0034464">
    <property type="term" value="C:BBSome"/>
    <property type="evidence" value="ECO:0007669"/>
    <property type="project" value="InterPro"/>
</dbReference>
<keyword evidence="15" id="KW-1185">Reference proteome</keyword>
<dbReference type="OrthoDB" id="2120021at2759"/>
<organism evidence="13">
    <name type="scientific">Guillardia theta (strain CCMP2712)</name>
    <name type="common">Cryptophyte</name>
    <dbReference type="NCBI Taxonomy" id="905079"/>
    <lineage>
        <taxon>Eukaryota</taxon>
        <taxon>Cryptophyceae</taxon>
        <taxon>Pyrenomonadales</taxon>
        <taxon>Geminigeraceae</taxon>
        <taxon>Guillardia</taxon>
    </lineage>
</organism>
<evidence type="ECO:0000313" key="15">
    <source>
        <dbReference type="Proteomes" id="UP000011087"/>
    </source>
</evidence>
<evidence type="ECO:0008006" key="16">
    <source>
        <dbReference type="Google" id="ProtNLM"/>
    </source>
</evidence>
<evidence type="ECO:0000259" key="8">
    <source>
        <dbReference type="Pfam" id="PF14781"/>
    </source>
</evidence>
<keyword evidence="3" id="KW-0963">Cytoplasm</keyword>
<evidence type="ECO:0000256" key="5">
    <source>
        <dbReference type="ARBA" id="ARBA00023212"/>
    </source>
</evidence>
<dbReference type="InterPro" id="IPR055380">
    <property type="entry name" value="BBS2_hp_dom"/>
</dbReference>
<dbReference type="EnsemblProtists" id="EKX42476">
    <property type="protein sequence ID" value="EKX42476"/>
    <property type="gene ID" value="GUITHDRAFT_164098"/>
</dbReference>
<dbReference type="PANTHER" id="PTHR32465">
    <property type="entry name" value="BARDET-BIEDL SYNDROME 2 PROTEIN"/>
    <property type="match status" value="1"/>
</dbReference>
<evidence type="ECO:0000256" key="4">
    <source>
        <dbReference type="ARBA" id="ARBA00023069"/>
    </source>
</evidence>
<keyword evidence="6" id="KW-0966">Cell projection</keyword>
<dbReference type="GeneID" id="17299194"/>
<protein>
    <recommendedName>
        <fullName evidence="16">Bardet-Biedl syndrome 2 protein homolog</fullName>
    </recommendedName>
</protein>
<dbReference type="GO" id="GO:0036064">
    <property type="term" value="C:ciliary basal body"/>
    <property type="evidence" value="ECO:0007669"/>
    <property type="project" value="TreeGrafter"/>
</dbReference>
<dbReference type="Pfam" id="PF23350">
    <property type="entry name" value="BBS2_pf"/>
    <property type="match status" value="1"/>
</dbReference>
<dbReference type="PaxDb" id="55529-EKX42476"/>
<dbReference type="GO" id="GO:1905515">
    <property type="term" value="P:non-motile cilium assembly"/>
    <property type="evidence" value="ECO:0007669"/>
    <property type="project" value="InterPro"/>
</dbReference>
<reference evidence="13 15" key="1">
    <citation type="journal article" date="2012" name="Nature">
        <title>Algal genomes reveal evolutionary mosaicism and the fate of nucleomorphs.</title>
        <authorList>
            <consortium name="DOE Joint Genome Institute"/>
            <person name="Curtis B.A."/>
            <person name="Tanifuji G."/>
            <person name="Burki F."/>
            <person name="Gruber A."/>
            <person name="Irimia M."/>
            <person name="Maruyama S."/>
            <person name="Arias M.C."/>
            <person name="Ball S.G."/>
            <person name="Gile G.H."/>
            <person name="Hirakawa Y."/>
            <person name="Hopkins J.F."/>
            <person name="Kuo A."/>
            <person name="Rensing S.A."/>
            <person name="Schmutz J."/>
            <person name="Symeonidi A."/>
            <person name="Elias M."/>
            <person name="Eveleigh R.J."/>
            <person name="Herman E.K."/>
            <person name="Klute M.J."/>
            <person name="Nakayama T."/>
            <person name="Obornik M."/>
            <person name="Reyes-Prieto A."/>
            <person name="Armbrust E.V."/>
            <person name="Aves S.J."/>
            <person name="Beiko R.G."/>
            <person name="Coutinho P."/>
            <person name="Dacks J.B."/>
            <person name="Durnford D.G."/>
            <person name="Fast N.M."/>
            <person name="Green B.R."/>
            <person name="Grisdale C.J."/>
            <person name="Hempel F."/>
            <person name="Henrissat B."/>
            <person name="Hoppner M.P."/>
            <person name="Ishida K."/>
            <person name="Kim E."/>
            <person name="Koreny L."/>
            <person name="Kroth P.G."/>
            <person name="Liu Y."/>
            <person name="Malik S.B."/>
            <person name="Maier U.G."/>
            <person name="McRose D."/>
            <person name="Mock T."/>
            <person name="Neilson J.A."/>
            <person name="Onodera N.T."/>
            <person name="Poole A.M."/>
            <person name="Pritham E.J."/>
            <person name="Richards T.A."/>
            <person name="Rocap G."/>
            <person name="Roy S.W."/>
            <person name="Sarai C."/>
            <person name="Schaack S."/>
            <person name="Shirato S."/>
            <person name="Slamovits C.H."/>
            <person name="Spencer D.F."/>
            <person name="Suzuki S."/>
            <person name="Worden A.Z."/>
            <person name="Zauner S."/>
            <person name="Barry K."/>
            <person name="Bell C."/>
            <person name="Bharti A.K."/>
            <person name="Crow J.A."/>
            <person name="Grimwood J."/>
            <person name="Kramer R."/>
            <person name="Lindquist E."/>
            <person name="Lucas S."/>
            <person name="Salamov A."/>
            <person name="McFadden G.I."/>
            <person name="Lane C.E."/>
            <person name="Keeling P.J."/>
            <person name="Gray M.W."/>
            <person name="Grigoriev I.V."/>
            <person name="Archibald J.M."/>
        </authorList>
    </citation>
    <scope>NUCLEOTIDE SEQUENCE</scope>
    <source>
        <strain evidence="13 15">CCMP2712</strain>
    </source>
</reference>
<dbReference type="KEGG" id="gtt:GUITHDRAFT_164098"/>
<accession>L1J1T7</accession>
<evidence type="ECO:0000256" key="2">
    <source>
        <dbReference type="ARBA" id="ARBA00004245"/>
    </source>
</evidence>
<dbReference type="InterPro" id="IPR055379">
    <property type="entry name" value="BBS2_pf_dom"/>
</dbReference>
<evidence type="ECO:0000256" key="7">
    <source>
        <dbReference type="SAM" id="Coils"/>
    </source>
</evidence>
<gene>
    <name evidence="13" type="ORF">GUITHDRAFT_164098</name>
</gene>
<name>L1J1T7_GUITC</name>
<feature type="domain" description="BBS2 platform" evidence="11">
    <location>
        <begin position="483"/>
        <end position="559"/>
    </location>
</feature>
<comment type="subcellular location">
    <subcellularLocation>
        <location evidence="1">Cell projection</location>
        <location evidence="1">Cilium</location>
    </subcellularLocation>
    <subcellularLocation>
        <location evidence="2">Cytoplasm</location>
        <location evidence="2">Cytoskeleton</location>
    </subcellularLocation>
</comment>
<dbReference type="eggNOG" id="ENOG502QPWU">
    <property type="taxonomic scope" value="Eukaryota"/>
</dbReference>
<dbReference type="InterPro" id="IPR029429">
    <property type="entry name" value="BBS2_Mid"/>
</dbReference>
<dbReference type="InterPro" id="IPR015943">
    <property type="entry name" value="WD40/YVTN_repeat-like_dom_sf"/>
</dbReference>
<evidence type="ECO:0000313" key="14">
    <source>
        <dbReference type="EnsemblProtists" id="EKX42476"/>
    </source>
</evidence>
<evidence type="ECO:0000256" key="6">
    <source>
        <dbReference type="ARBA" id="ARBA00023273"/>
    </source>
</evidence>
<evidence type="ECO:0000256" key="1">
    <source>
        <dbReference type="ARBA" id="ARBA00004138"/>
    </source>
</evidence>
<dbReference type="Gene3D" id="2.130.10.10">
    <property type="entry name" value="YVTN repeat-like/Quinoprotein amine dehydrogenase"/>
    <property type="match status" value="1"/>
</dbReference>
<dbReference type="InterPro" id="IPR029430">
    <property type="entry name" value="BBS2_N"/>
</dbReference>
<dbReference type="Pfam" id="PF14781">
    <property type="entry name" value="BBS2_N"/>
    <property type="match status" value="1"/>
</dbReference>
<dbReference type="Pfam" id="PF14783">
    <property type="entry name" value="BBS2_Mid"/>
    <property type="match status" value="1"/>
</dbReference>
<feature type="domain" description="Ciliary BBSome complex subunit 2 N-terminal" evidence="8">
    <location>
        <begin position="22"/>
        <end position="116"/>
    </location>
</feature>
<dbReference type="STRING" id="905079.L1J1T7"/>
<evidence type="ECO:0000259" key="10">
    <source>
        <dbReference type="Pfam" id="PF14783"/>
    </source>
</evidence>
<sequence length="727" mass="81343">MATLQPSYKLSIGSPVLPRLAAVGKFDGKNPALACGTTGHRVVIFSPHTHAEDKRVERRFLNINRQLKSITTSKLIPDNSCDILLVGSPSHVLAYDVEENKDVFLKEVPNGVSSLCSANIKSVEEKLCFIGGNCSIEGYNHEGEEKYWTVAGDWVGALEVCDINGDGKNEIISGSDDNEIRVFLDDGEVMLESKQTDKVTALCYISDRRFAFGLANGTVGVYEWSQGDMTLKWRVKSKHKIVALNVFDINGDGAQEVIIGWENGKLEARKSSNGEVIAKDNFQDGIAAVLKADLRLDGRMQIIAISTDGEIRGYLQSTGVVRTEEAVLEEEERLLAELNQTKQELLCEVRNYEDNFRHLQTGRMKQGEGQLIMIPIDTDINCEWQVDKTNNRLCLQVSTNNSCVVRGVIILADQLFEGESHFVCPKEQAPSISVPLSPKEDIAAELALKVFVGLRNSSVYYLKELDYKLPRFSMYVPLTADQETPKDSPQGHVTFNGGPNATKIESWLDSSFNVQFEKLKGDKLTFSFRSLRDDSLLMICVNKQEIKIRTDSMQLAGRTCRLSASWSDLSPAGDLVQDFSEFANLAELESTAHFPQEMESFKDIVQVVERHNETRLSLAAESAELSGRVKELVVRAEDCRLLGNFTEMKKKYRQLMDQNNELVIEHMKRYNNQQELLDGLKKVNQMIQKAARLRVGSSKMAVISACREAIKKNQLHILSQIIESGKQ</sequence>
<dbReference type="RefSeq" id="XP_005829456.1">
    <property type="nucleotide sequence ID" value="XM_005829399.1"/>
</dbReference>
<dbReference type="InterPro" id="IPR029333">
    <property type="entry name" value="BBS2_GAE_dom"/>
</dbReference>
<reference evidence="15" key="2">
    <citation type="submission" date="2012-11" db="EMBL/GenBank/DDBJ databases">
        <authorList>
            <person name="Kuo A."/>
            <person name="Curtis B.A."/>
            <person name="Tanifuji G."/>
            <person name="Burki F."/>
            <person name="Gruber A."/>
            <person name="Irimia M."/>
            <person name="Maruyama S."/>
            <person name="Arias M.C."/>
            <person name="Ball S.G."/>
            <person name="Gile G.H."/>
            <person name="Hirakawa Y."/>
            <person name="Hopkins J.F."/>
            <person name="Rensing S.A."/>
            <person name="Schmutz J."/>
            <person name="Symeonidi A."/>
            <person name="Elias M."/>
            <person name="Eveleigh R.J."/>
            <person name="Herman E.K."/>
            <person name="Klute M.J."/>
            <person name="Nakayama T."/>
            <person name="Obornik M."/>
            <person name="Reyes-Prieto A."/>
            <person name="Armbrust E.V."/>
            <person name="Aves S.J."/>
            <person name="Beiko R.G."/>
            <person name="Coutinho P."/>
            <person name="Dacks J.B."/>
            <person name="Durnford D.G."/>
            <person name="Fast N.M."/>
            <person name="Green B.R."/>
            <person name="Grisdale C."/>
            <person name="Hempe F."/>
            <person name="Henrissat B."/>
            <person name="Hoppner M.P."/>
            <person name="Ishida K.-I."/>
            <person name="Kim E."/>
            <person name="Koreny L."/>
            <person name="Kroth P.G."/>
            <person name="Liu Y."/>
            <person name="Malik S.-B."/>
            <person name="Maier U.G."/>
            <person name="McRose D."/>
            <person name="Mock T."/>
            <person name="Neilson J.A."/>
            <person name="Onodera N.T."/>
            <person name="Poole A.M."/>
            <person name="Pritham E.J."/>
            <person name="Richards T.A."/>
            <person name="Rocap G."/>
            <person name="Roy S.W."/>
            <person name="Sarai C."/>
            <person name="Schaack S."/>
            <person name="Shirato S."/>
            <person name="Slamovits C.H."/>
            <person name="Spencer D.F."/>
            <person name="Suzuki S."/>
            <person name="Worden A.Z."/>
            <person name="Zauner S."/>
            <person name="Barry K."/>
            <person name="Bell C."/>
            <person name="Bharti A.K."/>
            <person name="Crow J.A."/>
            <person name="Grimwood J."/>
            <person name="Kramer R."/>
            <person name="Lindquist E."/>
            <person name="Lucas S."/>
            <person name="Salamov A."/>
            <person name="McFadden G.I."/>
            <person name="Lane C.E."/>
            <person name="Keeling P.J."/>
            <person name="Gray M.W."/>
            <person name="Grigoriev I.V."/>
            <person name="Archibald J.M."/>
        </authorList>
    </citation>
    <scope>NUCLEOTIDE SEQUENCE</scope>
    <source>
        <strain evidence="15">CCMP2712</strain>
    </source>
</reference>
<dbReference type="Pfam" id="PF23353">
    <property type="entry name" value="BBS2_hp"/>
    <property type="match status" value="1"/>
</dbReference>
<keyword evidence="5" id="KW-0206">Cytoskeleton</keyword>
<feature type="coiled-coil region" evidence="7">
    <location>
        <begin position="321"/>
        <end position="355"/>
    </location>
</feature>
<dbReference type="PANTHER" id="PTHR32465:SF0">
    <property type="entry name" value="BARDET-BIEDL SYNDROME 2 PROTEIN"/>
    <property type="match status" value="1"/>
</dbReference>
<keyword evidence="7" id="KW-0175">Coiled coil</keyword>
<dbReference type="SUPFAM" id="SSF50978">
    <property type="entry name" value="WD40 repeat-like"/>
    <property type="match status" value="1"/>
</dbReference>
<evidence type="ECO:0000313" key="13">
    <source>
        <dbReference type="EMBL" id="EKX42476.1"/>
    </source>
</evidence>
<dbReference type="GO" id="GO:0031514">
    <property type="term" value="C:motile cilium"/>
    <property type="evidence" value="ECO:0007669"/>
    <property type="project" value="TreeGrafter"/>
</dbReference>
<evidence type="ECO:0000259" key="12">
    <source>
        <dbReference type="Pfam" id="PF23353"/>
    </source>
</evidence>
<evidence type="ECO:0000256" key="3">
    <source>
        <dbReference type="ARBA" id="ARBA00022490"/>
    </source>
</evidence>
<dbReference type="AlphaFoldDB" id="L1J1T7"/>
<feature type="domain" description="BBS2 hairpin" evidence="12">
    <location>
        <begin position="595"/>
        <end position="692"/>
    </location>
</feature>
<dbReference type="InterPro" id="IPR036322">
    <property type="entry name" value="WD40_repeat_dom_sf"/>
</dbReference>
<dbReference type="Proteomes" id="UP000011087">
    <property type="component" value="Unassembled WGS sequence"/>
</dbReference>
<dbReference type="Pfam" id="PF14782">
    <property type="entry name" value="BBS2_GAE"/>
    <property type="match status" value="1"/>
</dbReference>
<dbReference type="OMA" id="MSDGANC"/>
<dbReference type="HOGENOM" id="CLU_023359_0_0_1"/>
<feature type="domain" description="Ciliary BBSome complex subunit 2 middle region" evidence="10">
    <location>
        <begin position="157"/>
        <end position="269"/>
    </location>
</feature>
<dbReference type="GO" id="GO:0016020">
    <property type="term" value="C:membrane"/>
    <property type="evidence" value="ECO:0007669"/>
    <property type="project" value="TreeGrafter"/>
</dbReference>
<evidence type="ECO:0000259" key="11">
    <source>
        <dbReference type="Pfam" id="PF23350"/>
    </source>
</evidence>